<feature type="transmembrane region" description="Helical" evidence="9">
    <location>
        <begin position="237"/>
        <end position="260"/>
    </location>
</feature>
<evidence type="ECO:0000256" key="5">
    <source>
        <dbReference type="ARBA" id="ARBA00022989"/>
    </source>
</evidence>
<comment type="similarity">
    <text evidence="2">Belongs to the alkaline ceramidase family.</text>
</comment>
<dbReference type="GO" id="GO:0046872">
    <property type="term" value="F:metal ion binding"/>
    <property type="evidence" value="ECO:0007669"/>
    <property type="project" value="UniProtKB-KW"/>
</dbReference>
<dbReference type="EMBL" id="KZ301980">
    <property type="protein sequence ID" value="PFH52261.1"/>
    <property type="molecule type" value="Genomic_DNA"/>
</dbReference>
<feature type="binding site" evidence="7">
    <location>
        <position position="28"/>
    </location>
    <ligand>
        <name>Ca(2+)</name>
        <dbReference type="ChEBI" id="CHEBI:29108"/>
    </ligand>
</feature>
<dbReference type="GO" id="GO:0005789">
    <property type="term" value="C:endoplasmic reticulum membrane"/>
    <property type="evidence" value="ECO:0007669"/>
    <property type="project" value="TreeGrafter"/>
</dbReference>
<feature type="transmembrane region" description="Helical" evidence="9">
    <location>
        <begin position="98"/>
        <end position="115"/>
    </location>
</feature>
<gene>
    <name evidence="10" type="ORF">AMATHDRAFT_2267</name>
</gene>
<feature type="transmembrane region" description="Helical" evidence="9">
    <location>
        <begin position="31"/>
        <end position="56"/>
    </location>
</feature>
<evidence type="ECO:0000256" key="1">
    <source>
        <dbReference type="ARBA" id="ARBA00004141"/>
    </source>
</evidence>
<feature type="binding site" evidence="7">
    <location>
        <position position="23"/>
    </location>
    <ligand>
        <name>Ca(2+)</name>
        <dbReference type="ChEBI" id="CHEBI:29108"/>
    </ligand>
</feature>
<evidence type="ECO:0000256" key="7">
    <source>
        <dbReference type="PIRSR" id="PIRSR608901-1"/>
    </source>
</evidence>
<evidence type="ECO:0000313" key="10">
    <source>
        <dbReference type="EMBL" id="PFH52261.1"/>
    </source>
</evidence>
<dbReference type="STRING" id="703135.A0A2A9NVD5"/>
<feature type="transmembrane region" description="Helical" evidence="9">
    <location>
        <begin position="127"/>
        <end position="145"/>
    </location>
</feature>
<dbReference type="InterPro" id="IPR008901">
    <property type="entry name" value="ACER"/>
</dbReference>
<evidence type="ECO:0000256" key="3">
    <source>
        <dbReference type="ARBA" id="ARBA00022692"/>
    </source>
</evidence>
<dbReference type="Pfam" id="PF05875">
    <property type="entry name" value="Ceramidase"/>
    <property type="match status" value="1"/>
</dbReference>
<keyword evidence="7" id="KW-0106">Calcium</keyword>
<keyword evidence="8" id="KW-0862">Zinc</keyword>
<accession>A0A2A9NVD5</accession>
<dbReference type="GO" id="GO:0046514">
    <property type="term" value="P:ceramide catabolic process"/>
    <property type="evidence" value="ECO:0007669"/>
    <property type="project" value="TreeGrafter"/>
</dbReference>
<comment type="cofactor">
    <cofactor evidence="8">
        <name>Zn(2+)</name>
        <dbReference type="ChEBI" id="CHEBI:29105"/>
    </cofactor>
</comment>
<keyword evidence="6 9" id="KW-0472">Membrane</keyword>
<evidence type="ECO:0000256" key="2">
    <source>
        <dbReference type="ARBA" id="ARBA00009780"/>
    </source>
</evidence>
<keyword evidence="3 9" id="KW-0812">Transmembrane</keyword>
<keyword evidence="4" id="KW-0378">Hydrolase</keyword>
<name>A0A2A9NVD5_9AGAR</name>
<feature type="binding site" evidence="8">
    <location>
        <position position="85"/>
    </location>
    <ligand>
        <name>Zn(2+)</name>
        <dbReference type="ChEBI" id="CHEBI:29105"/>
        <note>catalytic</note>
    </ligand>
</feature>
<dbReference type="PANTHER" id="PTHR46187:SF3">
    <property type="entry name" value="ALKALINE CERAMIDASE 3"/>
    <property type="match status" value="1"/>
</dbReference>
<keyword evidence="7" id="KW-0479">Metal-binding</keyword>
<feature type="binding site" evidence="8">
    <location>
        <position position="234"/>
    </location>
    <ligand>
        <name>Zn(2+)</name>
        <dbReference type="ChEBI" id="CHEBI:29105"/>
        <note>catalytic</note>
    </ligand>
</feature>
<proteinExistence type="inferred from homology"/>
<feature type="binding site" evidence="8">
    <location>
        <position position="238"/>
    </location>
    <ligand>
        <name>Zn(2+)</name>
        <dbReference type="ChEBI" id="CHEBI:29105"/>
        <note>catalytic</note>
    </ligand>
</feature>
<comment type="subcellular location">
    <subcellularLocation>
        <location evidence="1">Membrane</location>
        <topology evidence="1">Multi-pass membrane protein</topology>
    </subcellularLocation>
</comment>
<evidence type="ECO:0008006" key="12">
    <source>
        <dbReference type="Google" id="ProtNLM"/>
    </source>
</evidence>
<evidence type="ECO:0000313" key="11">
    <source>
        <dbReference type="Proteomes" id="UP000242287"/>
    </source>
</evidence>
<feature type="transmembrane region" description="Helical" evidence="9">
    <location>
        <begin position="191"/>
        <end position="217"/>
    </location>
</feature>
<evidence type="ECO:0000256" key="8">
    <source>
        <dbReference type="PIRSR" id="PIRSR608901-2"/>
    </source>
</evidence>
<evidence type="ECO:0000256" key="4">
    <source>
        <dbReference type="ARBA" id="ARBA00022801"/>
    </source>
</evidence>
<evidence type="ECO:0000256" key="6">
    <source>
        <dbReference type="ARBA" id="ARBA00023136"/>
    </source>
</evidence>
<feature type="binding site" evidence="7">
    <location>
        <position position="24"/>
    </location>
    <ligand>
        <name>Ca(2+)</name>
        <dbReference type="ChEBI" id="CHEBI:29108"/>
    </ligand>
</feature>
<evidence type="ECO:0000256" key="9">
    <source>
        <dbReference type="SAM" id="Phobius"/>
    </source>
</evidence>
<organism evidence="10 11">
    <name type="scientific">Amanita thiersii Skay4041</name>
    <dbReference type="NCBI Taxonomy" id="703135"/>
    <lineage>
        <taxon>Eukaryota</taxon>
        <taxon>Fungi</taxon>
        <taxon>Dikarya</taxon>
        <taxon>Basidiomycota</taxon>
        <taxon>Agaricomycotina</taxon>
        <taxon>Agaricomycetes</taxon>
        <taxon>Agaricomycetidae</taxon>
        <taxon>Agaricales</taxon>
        <taxon>Pluteineae</taxon>
        <taxon>Amanitaceae</taxon>
        <taxon>Amanita</taxon>
    </lineage>
</organism>
<feature type="binding site" evidence="7">
    <location>
        <position position="26"/>
    </location>
    <ligand>
        <name>Ca(2+)</name>
        <dbReference type="ChEBI" id="CHEBI:29108"/>
    </ligand>
</feature>
<dbReference type="GO" id="GO:0016811">
    <property type="term" value="F:hydrolase activity, acting on carbon-nitrogen (but not peptide) bonds, in linear amides"/>
    <property type="evidence" value="ECO:0007669"/>
    <property type="project" value="InterPro"/>
</dbReference>
<keyword evidence="5 9" id="KW-1133">Transmembrane helix</keyword>
<dbReference type="AlphaFoldDB" id="A0A2A9NVD5"/>
<feature type="transmembrane region" description="Helical" evidence="9">
    <location>
        <begin position="68"/>
        <end position="86"/>
    </location>
</feature>
<feature type="binding site" evidence="7">
    <location>
        <position position="37"/>
    </location>
    <ligand>
        <name>Ca(2+)</name>
        <dbReference type="ChEBI" id="CHEBI:29108"/>
    </ligand>
</feature>
<dbReference type="Proteomes" id="UP000242287">
    <property type="component" value="Unassembled WGS sequence"/>
</dbReference>
<protein>
    <recommendedName>
        <fullName evidence="12">Alkaline ceramidase</fullName>
    </recommendedName>
</protein>
<keyword evidence="11" id="KW-1185">Reference proteome</keyword>
<dbReference type="OrthoDB" id="187171at2759"/>
<reference evidence="10 11" key="1">
    <citation type="submission" date="2014-02" db="EMBL/GenBank/DDBJ databases">
        <title>Transposable element dynamics among asymbiotic and ectomycorrhizal Amanita fungi.</title>
        <authorList>
            <consortium name="DOE Joint Genome Institute"/>
            <person name="Hess J."/>
            <person name="Skrede I."/>
            <person name="Wolfe B."/>
            <person name="LaButti K."/>
            <person name="Ohm R.A."/>
            <person name="Grigoriev I.V."/>
            <person name="Pringle A."/>
        </authorList>
    </citation>
    <scope>NUCLEOTIDE SEQUENCE [LARGE SCALE GENOMIC DNA]</scope>
    <source>
        <strain evidence="10 11">SKay4041</strain>
    </source>
</reference>
<feature type="transmembrane region" description="Helical" evidence="9">
    <location>
        <begin position="151"/>
        <end position="171"/>
    </location>
</feature>
<dbReference type="GO" id="GO:0046513">
    <property type="term" value="P:ceramide biosynthetic process"/>
    <property type="evidence" value="ECO:0007669"/>
    <property type="project" value="TreeGrafter"/>
</dbReference>
<sequence>MAMMNSSWIQNQGFFGPVTATLDWCEANYQFSYYIAEMMNTFSNLFTIALSVFGYLEACRQSLPQRYLAGYVGVGLVGFGSFAFHATLLYEAQLADELPMIYVGSMGVWLLFDNQPGFNLHNARTKWLIFLLVTFDFIFSLSYYFYRNPVYHQIVFASIVLLVTFRITYVLNFSEASSRIPPKTKSLIGKLFSTGAGLFAFGFFIWNMDNIFCINLTNLKRTLGWPIAFLLEGHSWWHIFTGAGSYYMFIGIQCMSYLYWQKQLLRILADVTLCLKDAPEEYTIGYKYYLPRVIRVPSKKH</sequence>
<dbReference type="PANTHER" id="PTHR46187">
    <property type="entry name" value="ALKALINE CERAMIDASE 3"/>
    <property type="match status" value="1"/>
</dbReference>